<evidence type="ECO:0000313" key="3">
    <source>
        <dbReference type="Proteomes" id="UP000186112"/>
    </source>
</evidence>
<keyword evidence="3" id="KW-1185">Reference proteome</keyword>
<dbReference type="AlphaFoldDB" id="A0A1U7M473"/>
<evidence type="ECO:0000256" key="1">
    <source>
        <dbReference type="SAM" id="MobiDB-lite"/>
    </source>
</evidence>
<accession>A0A1U7M473</accession>
<gene>
    <name evidence="2" type="ORF">TICRE_21400</name>
</gene>
<feature type="region of interest" description="Disordered" evidence="1">
    <location>
        <begin position="80"/>
        <end position="109"/>
    </location>
</feature>
<comment type="caution">
    <text evidence="2">The sequence shown here is derived from an EMBL/GenBank/DDBJ whole genome shotgun (WGS) entry which is preliminary data.</text>
</comment>
<organism evidence="2 3">
    <name type="scientific">Tissierella creatinophila DSM 6911</name>
    <dbReference type="NCBI Taxonomy" id="1123403"/>
    <lineage>
        <taxon>Bacteria</taxon>
        <taxon>Bacillati</taxon>
        <taxon>Bacillota</taxon>
        <taxon>Tissierellia</taxon>
        <taxon>Tissierellales</taxon>
        <taxon>Tissierellaceae</taxon>
        <taxon>Tissierella</taxon>
    </lineage>
</organism>
<dbReference type="OrthoDB" id="1708300at2"/>
<evidence type="ECO:0000313" key="2">
    <source>
        <dbReference type="EMBL" id="OLS01998.1"/>
    </source>
</evidence>
<dbReference type="Proteomes" id="UP000186112">
    <property type="component" value="Unassembled WGS sequence"/>
</dbReference>
<dbReference type="Pfam" id="PF19598">
    <property type="entry name" value="DUF6103"/>
    <property type="match status" value="1"/>
</dbReference>
<name>A0A1U7M473_TISCR</name>
<reference evidence="2 3" key="1">
    <citation type="submission" date="2016-02" db="EMBL/GenBank/DDBJ databases">
        <title>Genome sequence of Tissierella creatinophila DSM 6911.</title>
        <authorList>
            <person name="Poehlein A."/>
            <person name="Daniel R."/>
        </authorList>
    </citation>
    <scope>NUCLEOTIDE SEQUENCE [LARGE SCALE GENOMIC DNA]</scope>
    <source>
        <strain evidence="2 3">DSM 6911</strain>
    </source>
</reference>
<sequence length="128" mass="14672">MSAPNEKTLLKVSFPNEKLEALRFYMGEKELTVEGELQKYVDSIYQKYVPAPTRRYLDRNDNGEELQAEITIVNNEIISENTKNDTSKGRRKATKSQEIEGQVVNEPVEDGEVVEQVQEENQGMVMTM</sequence>
<dbReference type="InterPro" id="IPR046085">
    <property type="entry name" value="DUF6103"/>
</dbReference>
<proteinExistence type="predicted"/>
<dbReference type="RefSeq" id="WP_075727869.1">
    <property type="nucleotide sequence ID" value="NZ_LTDM01000053.1"/>
</dbReference>
<protein>
    <submittedName>
        <fullName evidence="2">Uncharacterized protein</fullName>
    </submittedName>
</protein>
<dbReference type="EMBL" id="LTDM01000053">
    <property type="protein sequence ID" value="OLS01998.1"/>
    <property type="molecule type" value="Genomic_DNA"/>
</dbReference>